<comment type="caution">
    <text evidence="4">The sequence shown here is derived from an EMBL/GenBank/DDBJ whole genome shotgun (WGS) entry which is preliminary data.</text>
</comment>
<proteinExistence type="predicted"/>
<evidence type="ECO:0000313" key="5">
    <source>
        <dbReference type="Proteomes" id="UP001057375"/>
    </source>
</evidence>
<dbReference type="Gene3D" id="3.30.70.330">
    <property type="match status" value="1"/>
</dbReference>
<accession>A0ABQ5KRQ0</accession>
<dbReference type="InterPro" id="IPR050502">
    <property type="entry name" value="Euk_RNA-bind_prot"/>
</dbReference>
<organism evidence="4 5">
    <name type="scientific">Aduncisulcus paluster</name>
    <dbReference type="NCBI Taxonomy" id="2918883"/>
    <lineage>
        <taxon>Eukaryota</taxon>
        <taxon>Metamonada</taxon>
        <taxon>Carpediemonas-like organisms</taxon>
        <taxon>Aduncisulcus</taxon>
    </lineage>
</organism>
<keyword evidence="5" id="KW-1185">Reference proteome</keyword>
<dbReference type="PANTHER" id="PTHR48025">
    <property type="entry name" value="OS02G0815200 PROTEIN"/>
    <property type="match status" value="1"/>
</dbReference>
<reference evidence="4" key="1">
    <citation type="submission" date="2022-03" db="EMBL/GenBank/DDBJ databases">
        <title>Draft genome sequence of Aduncisulcus paluster, a free-living microaerophilic Fornicata.</title>
        <authorList>
            <person name="Yuyama I."/>
            <person name="Kume K."/>
            <person name="Tamura T."/>
            <person name="Inagaki Y."/>
            <person name="Hashimoto T."/>
        </authorList>
    </citation>
    <scope>NUCLEOTIDE SEQUENCE</scope>
    <source>
        <strain evidence="4">NY0171</strain>
    </source>
</reference>
<evidence type="ECO:0000256" key="1">
    <source>
        <dbReference type="ARBA" id="ARBA00022884"/>
    </source>
</evidence>
<dbReference type="InterPro" id="IPR035979">
    <property type="entry name" value="RBD_domain_sf"/>
</dbReference>
<name>A0ABQ5KRQ0_9EUKA</name>
<dbReference type="PANTHER" id="PTHR48025:SF1">
    <property type="entry name" value="RRM DOMAIN-CONTAINING PROTEIN"/>
    <property type="match status" value="1"/>
</dbReference>
<dbReference type="InterPro" id="IPR000504">
    <property type="entry name" value="RRM_dom"/>
</dbReference>
<gene>
    <name evidence="4" type="ORF">ADUPG1_008367</name>
</gene>
<dbReference type="Pfam" id="PF00076">
    <property type="entry name" value="RRM_1"/>
    <property type="match status" value="1"/>
</dbReference>
<evidence type="ECO:0000256" key="2">
    <source>
        <dbReference type="PROSITE-ProRule" id="PRU00176"/>
    </source>
</evidence>
<dbReference type="EMBL" id="BQXS01010933">
    <property type="protein sequence ID" value="GKT35150.1"/>
    <property type="molecule type" value="Genomic_DNA"/>
</dbReference>
<keyword evidence="1 2" id="KW-0694">RNA-binding</keyword>
<sequence length="127" mass="14440">MSHSPKPSHETNPSLSSVRIKLWIGNLHPNVTSETLALFASTHLPSFLDAIVINDKVTRKSREYGFIYVSNIKDAMLALKSLNGKRFQGRSLKIKMADKKAKIGSRSMDKKIKKMVKQAKKEMWKKK</sequence>
<evidence type="ECO:0000259" key="3">
    <source>
        <dbReference type="PROSITE" id="PS50102"/>
    </source>
</evidence>
<dbReference type="PROSITE" id="PS50102">
    <property type="entry name" value="RRM"/>
    <property type="match status" value="1"/>
</dbReference>
<protein>
    <submittedName>
        <fullName evidence="4">RNA-binding protein</fullName>
    </submittedName>
</protein>
<feature type="domain" description="RRM" evidence="3">
    <location>
        <begin position="20"/>
        <end position="99"/>
    </location>
</feature>
<evidence type="ECO:0000313" key="4">
    <source>
        <dbReference type="EMBL" id="GKT35150.1"/>
    </source>
</evidence>
<dbReference type="SMART" id="SM00360">
    <property type="entry name" value="RRM"/>
    <property type="match status" value="1"/>
</dbReference>
<dbReference type="Proteomes" id="UP001057375">
    <property type="component" value="Unassembled WGS sequence"/>
</dbReference>
<dbReference type="InterPro" id="IPR012677">
    <property type="entry name" value="Nucleotide-bd_a/b_plait_sf"/>
</dbReference>
<dbReference type="SUPFAM" id="SSF54928">
    <property type="entry name" value="RNA-binding domain, RBD"/>
    <property type="match status" value="1"/>
</dbReference>